<accession>A0A3B5MIX7</accession>
<feature type="domain" description="AP-5 complex subunit zeta-1 N-terminal TPR" evidence="1">
    <location>
        <begin position="145"/>
        <end position="231"/>
    </location>
</feature>
<proteinExistence type="predicted"/>
<keyword evidence="3" id="KW-1185">Reference proteome</keyword>
<dbReference type="InterPro" id="IPR028222">
    <property type="entry name" value="AP5Z1"/>
</dbReference>
<protein>
    <recommendedName>
        <fullName evidence="1">AP-5 complex subunit zeta-1 N-terminal TPR domain-containing protein</fullName>
    </recommendedName>
</protein>
<dbReference type="PANTHER" id="PTHR46488">
    <property type="entry name" value="AP-5 COMPLEX SUBUNIT ZETA-1"/>
    <property type="match status" value="1"/>
</dbReference>
<dbReference type="GO" id="GO:0044599">
    <property type="term" value="C:AP-5 adaptor complex"/>
    <property type="evidence" value="ECO:0007669"/>
    <property type="project" value="InterPro"/>
</dbReference>
<name>A0A3B5MIX7_9TELE</name>
<dbReference type="Proteomes" id="UP000261380">
    <property type="component" value="Unplaced"/>
</dbReference>
<dbReference type="AlphaFoldDB" id="A0A3B5MIX7"/>
<evidence type="ECO:0000313" key="2">
    <source>
        <dbReference type="Ensembl" id="ENSXCOP00000023707.1"/>
    </source>
</evidence>
<feature type="domain" description="AP-5 complex subunit zeta-1 N-terminal TPR" evidence="1">
    <location>
        <begin position="1"/>
        <end position="119"/>
    </location>
</feature>
<reference evidence="2" key="1">
    <citation type="submission" date="2025-08" db="UniProtKB">
        <authorList>
            <consortium name="Ensembl"/>
        </authorList>
    </citation>
    <scope>IDENTIFICATION</scope>
</reference>
<dbReference type="InterPro" id="IPR056857">
    <property type="entry name" value="TPR_AP5Z1_N"/>
</dbReference>
<reference evidence="2" key="2">
    <citation type="submission" date="2025-09" db="UniProtKB">
        <authorList>
            <consortium name="Ensembl"/>
        </authorList>
    </citation>
    <scope>IDENTIFICATION</scope>
</reference>
<sequence>MYSLGSESLIKQAREIQETELQKFYSRLVKLLQLKELGHETVDSLQRLHLILSANKYARTICYNNFDRSDNTQLQVLSSALLRETPPSSGEELNNIQENVSQLNTHAAALLVSQVCRKIKKRICSEFNFICEPLQLLLKRLIELFVDWLRYASILQGGGASLGGFFTGPRSRQPLPTAELDGSVSGDFFTVLCVGQGFTEDQWMNVYSFSMLRHWLLTYHSVSSGNSTMDAGMTTDCHLTTTNFRILLQGTLYVRLMFYCSAFQTLTNRRMLTKWDFVLYKRASSTHESQRLLNLHIAHMKQPAFFCFVLIISSKQAAAQPLPLPLLFQW</sequence>
<organism evidence="2 3">
    <name type="scientific">Xiphophorus couchianus</name>
    <name type="common">Monterrey platyfish</name>
    <dbReference type="NCBI Taxonomy" id="32473"/>
    <lineage>
        <taxon>Eukaryota</taxon>
        <taxon>Metazoa</taxon>
        <taxon>Chordata</taxon>
        <taxon>Craniata</taxon>
        <taxon>Vertebrata</taxon>
        <taxon>Euteleostomi</taxon>
        <taxon>Actinopterygii</taxon>
        <taxon>Neopterygii</taxon>
        <taxon>Teleostei</taxon>
        <taxon>Neoteleostei</taxon>
        <taxon>Acanthomorphata</taxon>
        <taxon>Ovalentaria</taxon>
        <taxon>Atherinomorphae</taxon>
        <taxon>Cyprinodontiformes</taxon>
        <taxon>Poeciliidae</taxon>
        <taxon>Poeciliinae</taxon>
        <taxon>Xiphophorus</taxon>
    </lineage>
</organism>
<dbReference type="GeneTree" id="ENSGT00390000017592"/>
<dbReference type="Pfam" id="PF25153">
    <property type="entry name" value="TPR_AP5Z1"/>
    <property type="match status" value="2"/>
</dbReference>
<evidence type="ECO:0000259" key="1">
    <source>
        <dbReference type="Pfam" id="PF25153"/>
    </source>
</evidence>
<dbReference type="Ensembl" id="ENSXCOT00000023991.1">
    <property type="protein sequence ID" value="ENSXCOP00000023707.1"/>
    <property type="gene ID" value="ENSXCOG00000017707.1"/>
</dbReference>
<dbReference type="PANTHER" id="PTHR46488:SF1">
    <property type="entry name" value="AP-5 COMPLEX SUBUNIT ZETA-1"/>
    <property type="match status" value="1"/>
</dbReference>
<evidence type="ECO:0000313" key="3">
    <source>
        <dbReference type="Proteomes" id="UP000261380"/>
    </source>
</evidence>